<name>A0ABQ9WF74_SAGOE</name>
<organism evidence="2 3">
    <name type="scientific">Saguinus oedipus</name>
    <name type="common">Cotton-top tamarin</name>
    <name type="synonym">Oedipomidas oedipus</name>
    <dbReference type="NCBI Taxonomy" id="9490"/>
    <lineage>
        <taxon>Eukaryota</taxon>
        <taxon>Metazoa</taxon>
        <taxon>Chordata</taxon>
        <taxon>Craniata</taxon>
        <taxon>Vertebrata</taxon>
        <taxon>Euteleostomi</taxon>
        <taxon>Mammalia</taxon>
        <taxon>Eutheria</taxon>
        <taxon>Euarchontoglires</taxon>
        <taxon>Primates</taxon>
        <taxon>Haplorrhini</taxon>
        <taxon>Platyrrhini</taxon>
        <taxon>Cebidae</taxon>
        <taxon>Callitrichinae</taxon>
        <taxon>Saguinus</taxon>
    </lineage>
</organism>
<accession>A0ABQ9WF74</accession>
<gene>
    <name evidence="2" type="ORF">P7K49_001700</name>
</gene>
<evidence type="ECO:0000256" key="1">
    <source>
        <dbReference type="SAM" id="MobiDB-lite"/>
    </source>
</evidence>
<comment type="caution">
    <text evidence="2">The sequence shown here is derived from an EMBL/GenBank/DDBJ whole genome shotgun (WGS) entry which is preliminary data.</text>
</comment>
<reference evidence="2 3" key="1">
    <citation type="submission" date="2023-05" db="EMBL/GenBank/DDBJ databases">
        <title>B98-5 Cell Line De Novo Hybrid Assembly: An Optical Mapping Approach.</title>
        <authorList>
            <person name="Kananen K."/>
            <person name="Auerbach J.A."/>
            <person name="Kautto E."/>
            <person name="Blachly J.S."/>
        </authorList>
    </citation>
    <scope>NUCLEOTIDE SEQUENCE [LARGE SCALE GENOMIC DNA]</scope>
    <source>
        <strain evidence="2">B95-8</strain>
        <tissue evidence="2">Cell line</tissue>
    </source>
</reference>
<sequence>MAPLDLDKYVEIARLCKYLPENDLKVSPAGAGALLTGSPLPAVGRPPAGPSSLRGTPRRVSRLSAVEGPLRCHATRSDPASRQWLGEPSPQNAVLVASVGIPRDFAASTPGSPLLAFGLPQDP</sequence>
<feature type="region of interest" description="Disordered" evidence="1">
    <location>
        <begin position="35"/>
        <end position="65"/>
    </location>
</feature>
<proteinExistence type="predicted"/>
<evidence type="ECO:0000313" key="2">
    <source>
        <dbReference type="EMBL" id="KAK2120314.1"/>
    </source>
</evidence>
<dbReference type="Proteomes" id="UP001266305">
    <property type="component" value="Unassembled WGS sequence"/>
</dbReference>
<evidence type="ECO:0000313" key="3">
    <source>
        <dbReference type="Proteomes" id="UP001266305"/>
    </source>
</evidence>
<keyword evidence="3" id="KW-1185">Reference proteome</keyword>
<protein>
    <submittedName>
        <fullName evidence="2">Uncharacterized protein</fullName>
    </submittedName>
</protein>
<dbReference type="EMBL" id="JASSZA010000001">
    <property type="protein sequence ID" value="KAK2120314.1"/>
    <property type="molecule type" value="Genomic_DNA"/>
</dbReference>